<reference evidence="1" key="3">
    <citation type="submission" date="2022-01" db="UniProtKB">
        <authorList>
            <consortium name="EnsemblPlants"/>
        </authorList>
    </citation>
    <scope>IDENTIFICATION</scope>
    <source>
        <strain evidence="1">subsp. vulgare</strain>
    </source>
</reference>
<sequence length="92" mass="10741">MAENNSRIQKLVPNVKKDRSSHRRSIAELWRRTEISKRVQNLQELIPNMEKVIKQTVGTPKPYTNMALPGINPLVVRDCWTVLLSHLFHVRN</sequence>
<organism evidence="1 2">
    <name type="scientific">Hordeum vulgare subsp. vulgare</name>
    <name type="common">Domesticated barley</name>
    <dbReference type="NCBI Taxonomy" id="112509"/>
    <lineage>
        <taxon>Eukaryota</taxon>
        <taxon>Viridiplantae</taxon>
        <taxon>Streptophyta</taxon>
        <taxon>Embryophyta</taxon>
        <taxon>Tracheophyta</taxon>
        <taxon>Spermatophyta</taxon>
        <taxon>Magnoliopsida</taxon>
        <taxon>Liliopsida</taxon>
        <taxon>Poales</taxon>
        <taxon>Poaceae</taxon>
        <taxon>BOP clade</taxon>
        <taxon>Pooideae</taxon>
        <taxon>Triticodae</taxon>
        <taxon>Triticeae</taxon>
        <taxon>Hordeinae</taxon>
        <taxon>Hordeum</taxon>
    </lineage>
</organism>
<reference evidence="2" key="1">
    <citation type="journal article" date="2012" name="Nature">
        <title>A physical, genetic and functional sequence assembly of the barley genome.</title>
        <authorList>
            <consortium name="The International Barley Genome Sequencing Consortium"/>
            <person name="Mayer K.F."/>
            <person name="Waugh R."/>
            <person name="Brown J.W."/>
            <person name="Schulman A."/>
            <person name="Langridge P."/>
            <person name="Platzer M."/>
            <person name="Fincher G.B."/>
            <person name="Muehlbauer G.J."/>
            <person name="Sato K."/>
            <person name="Close T.J."/>
            <person name="Wise R.P."/>
            <person name="Stein N."/>
        </authorList>
    </citation>
    <scope>NUCLEOTIDE SEQUENCE [LARGE SCALE GENOMIC DNA]</scope>
    <source>
        <strain evidence="2">cv. Morex</strain>
    </source>
</reference>
<accession>A0A8I6Y813</accession>
<keyword evidence="2" id="KW-1185">Reference proteome</keyword>
<proteinExistence type="predicted"/>
<evidence type="ECO:0000313" key="2">
    <source>
        <dbReference type="Proteomes" id="UP000011116"/>
    </source>
</evidence>
<reference evidence="1" key="2">
    <citation type="submission" date="2020-10" db="EMBL/GenBank/DDBJ databases">
        <authorList>
            <person name="Scholz U."/>
            <person name="Mascher M."/>
            <person name="Fiebig A."/>
        </authorList>
    </citation>
    <scope>NUCLEOTIDE SEQUENCE [LARGE SCALE GENOMIC DNA]</scope>
    <source>
        <strain evidence="1">cv. Morex</strain>
    </source>
</reference>
<dbReference type="Gramene" id="HORVU.MOREX.r3.7HG0676400.1">
    <property type="protein sequence ID" value="HORVU.MOREX.r3.7HG0676400.1"/>
    <property type="gene ID" value="HORVU.MOREX.r3.7HG0676400"/>
</dbReference>
<protein>
    <recommendedName>
        <fullName evidence="3">BHLH domain-containing protein</fullName>
    </recommendedName>
</protein>
<dbReference type="Proteomes" id="UP000011116">
    <property type="component" value="Chromosome 7H"/>
</dbReference>
<dbReference type="AlphaFoldDB" id="A0A8I6Y813"/>
<evidence type="ECO:0000313" key="1">
    <source>
        <dbReference type="EnsemblPlants" id="HORVU.MOREX.r3.7HG0676400.1"/>
    </source>
</evidence>
<dbReference type="EnsemblPlants" id="HORVU.MOREX.r3.7HG0676400.1">
    <property type="protein sequence ID" value="HORVU.MOREX.r3.7HG0676400.1"/>
    <property type="gene ID" value="HORVU.MOREX.r3.7HG0676400"/>
</dbReference>
<evidence type="ECO:0008006" key="3">
    <source>
        <dbReference type="Google" id="ProtNLM"/>
    </source>
</evidence>
<name>A0A8I6Y813_HORVV</name>
<dbReference type="SMR" id="A0A8I6Y813"/>